<dbReference type="AlphaFoldDB" id="A0A1R4B837"/>
<keyword evidence="1" id="KW-0472">Membrane</keyword>
<dbReference type="EMBL" id="FUFT01000009">
    <property type="protein sequence ID" value="SJL85090.1"/>
    <property type="molecule type" value="Genomic_DNA"/>
</dbReference>
<evidence type="ECO:0008006" key="4">
    <source>
        <dbReference type="Google" id="ProtNLM"/>
    </source>
</evidence>
<keyword evidence="3" id="KW-1185">Reference proteome</keyword>
<dbReference type="Proteomes" id="UP000189475">
    <property type="component" value="Unassembled WGS sequence"/>
</dbReference>
<dbReference type="OrthoDB" id="5827998at2"/>
<dbReference type="RefSeq" id="WP_077315482.1">
    <property type="nucleotide sequence ID" value="NZ_AP024887.1"/>
</dbReference>
<evidence type="ECO:0000256" key="1">
    <source>
        <dbReference type="SAM" id="Phobius"/>
    </source>
</evidence>
<keyword evidence="1" id="KW-1133">Transmembrane helix</keyword>
<accession>A0A1R4B837</accession>
<keyword evidence="1" id="KW-0812">Transmembrane</keyword>
<evidence type="ECO:0000313" key="2">
    <source>
        <dbReference type="EMBL" id="SJL85090.1"/>
    </source>
</evidence>
<proteinExistence type="predicted"/>
<protein>
    <recommendedName>
        <fullName evidence="4">DUF4145 domain-containing protein</fullName>
    </recommendedName>
</protein>
<organism evidence="2 3">
    <name type="scientific">Vibrio palustris</name>
    <dbReference type="NCBI Taxonomy" id="1918946"/>
    <lineage>
        <taxon>Bacteria</taxon>
        <taxon>Pseudomonadati</taxon>
        <taxon>Pseudomonadota</taxon>
        <taxon>Gammaproteobacteria</taxon>
        <taxon>Vibrionales</taxon>
        <taxon>Vibrionaceae</taxon>
        <taxon>Vibrio</taxon>
    </lineage>
</organism>
<gene>
    <name evidence="2" type="ORF">VPAL9027_03113</name>
</gene>
<feature type="transmembrane region" description="Helical" evidence="1">
    <location>
        <begin position="90"/>
        <end position="112"/>
    </location>
</feature>
<reference evidence="2 3" key="1">
    <citation type="submission" date="2017-02" db="EMBL/GenBank/DDBJ databases">
        <authorList>
            <person name="Peterson S.W."/>
        </authorList>
    </citation>
    <scope>NUCLEOTIDE SEQUENCE [LARGE SCALE GENOMIC DNA]</scope>
    <source>
        <strain evidence="2 3">CECT 9027</strain>
    </source>
</reference>
<evidence type="ECO:0000313" key="3">
    <source>
        <dbReference type="Proteomes" id="UP000189475"/>
    </source>
</evidence>
<sequence>MSDIEQVVTCTRKLETLLREQYHAEGKGLHQLITSCQQRLPRHIVGKLRFIATVRNKIVHDDHYRLDNRSDFMAAFKQCQRELTPRSGRFVWRIAVSLMLLMTLAAAAVYYAHWDLLDKHFFSR</sequence>
<name>A0A1R4B837_9VIBR</name>